<dbReference type="OrthoDB" id="1928087at2759"/>
<dbReference type="EMBL" id="CP009812">
    <property type="protein sequence ID" value="ATZ53055.1"/>
    <property type="molecule type" value="Genomic_DNA"/>
</dbReference>
<dbReference type="InterPro" id="IPR003511">
    <property type="entry name" value="HORMA_dom"/>
</dbReference>
<name>A0A384JR43_BOTFB</name>
<dbReference type="InterPro" id="IPR013083">
    <property type="entry name" value="Znf_RING/FYVE/PHD"/>
</dbReference>
<dbReference type="SUPFAM" id="SSF56019">
    <property type="entry name" value="The spindle assembly checkpoint protein mad2"/>
    <property type="match status" value="1"/>
</dbReference>
<keyword evidence="3" id="KW-0158">Chromosome</keyword>
<protein>
    <submittedName>
        <fullName evidence="11">Bchop1</fullName>
    </submittedName>
</protein>
<keyword evidence="12" id="KW-1185">Reference proteome</keyword>
<evidence type="ECO:0000313" key="12">
    <source>
        <dbReference type="Proteomes" id="UP000001798"/>
    </source>
</evidence>
<feature type="region of interest" description="Disordered" evidence="9">
    <location>
        <begin position="547"/>
        <end position="691"/>
    </location>
</feature>
<dbReference type="VEuPathDB" id="FungiDB:Bcin08g06670"/>
<dbReference type="PANTHER" id="PTHR48225:SF7">
    <property type="entry name" value="MEIOSIS-SPECIFIC PROTEIN HOP1"/>
    <property type="match status" value="1"/>
</dbReference>
<sequence>MPSKQLPRFDRPVRAKPPVKPQVEPQTKTKQKVKGKGKDKAKATAEAPKTVQELVLSQNQSFELVKIGVNAAVSQFVFGRKLFPSNCYKTRIYDAYDPDLTYETFINGTNIPKNFNLNEAGDEIVSFNSVVRGTGNPGAEKLLDWLEFGVADAVSDKCLAKFQLSVYRKEVVPEQLVEAFTIDFTYKDVEKNPYVQISASLSNDNGVTINLGLAQEGLRDLIRQVMNSSRNVQGQSAGRKVSMQLLYNENTRPKHEYRGFRAASSSQILPDGCGILMGQTSNGIHGLEIKYYDAPVIDTHFSKATALSDAKVTSSRKHFATVTRLKSTTPLANMVIDDNSQSSLRHSQLSQSVDTHQSTVQWINQIGHAKGSDDTDTQPIPAYQSTTFGGHAASVGPEELSNTVIEEASEAVEEEVECECQNHDDRENLIQCEICRNFYHSQCYGYSKESVSADFKCYECLFAGSESDILNQKMYHLCARRRMVYYLEQNSFNDMEGLCQYMNRNLKDTQALFRSLETEGFIKKCSKSSKEPFRFCDRKKLQTELFDPSKHISHTKPVGNPSSQPMKRSNPPQFATAAPKTDLTGKSLDQTQLTPVGRRLRRPEGSIRSGLRSEGSSTQTPSSWRSLNNETSGRSPRVPAQTTPQQPNKRAGDEVSDSARKRMRSALVATSPFSLRSNSSQWPVTKSRTER</sequence>
<dbReference type="Pfam" id="PF02301">
    <property type="entry name" value="HORMA"/>
    <property type="match status" value="1"/>
</dbReference>
<reference evidence="11 12" key="2">
    <citation type="journal article" date="2012" name="Eukaryot. Cell">
        <title>Genome update of Botrytis cinerea strains B05.10 and T4.</title>
        <authorList>
            <person name="Staats M."/>
            <person name="van Kan J.A."/>
        </authorList>
    </citation>
    <scope>NUCLEOTIDE SEQUENCE [LARGE SCALE GENOMIC DNA]</scope>
    <source>
        <strain evidence="11 12">B05.10</strain>
    </source>
</reference>
<proteinExistence type="predicted"/>
<dbReference type="SUPFAM" id="SSF57903">
    <property type="entry name" value="FYVE/PHD zinc finger"/>
    <property type="match status" value="1"/>
</dbReference>
<dbReference type="Gene3D" id="3.30.40.10">
    <property type="entry name" value="Zinc/RING finger domain, C3HC4 (zinc finger)"/>
    <property type="match status" value="1"/>
</dbReference>
<evidence type="ECO:0000256" key="4">
    <source>
        <dbReference type="ARBA" id="ARBA00022723"/>
    </source>
</evidence>
<dbReference type="SMART" id="SM00249">
    <property type="entry name" value="PHD"/>
    <property type="match status" value="1"/>
</dbReference>
<dbReference type="PANTHER" id="PTHR48225">
    <property type="entry name" value="HORMA DOMAIN-CONTAINING PROTEIN 1"/>
    <property type="match status" value="1"/>
</dbReference>
<keyword evidence="8" id="KW-0469">Meiosis</keyword>
<gene>
    <name evidence="11" type="primary">Bchop1</name>
    <name evidence="11" type="ORF">BCIN_08g06670</name>
</gene>
<evidence type="ECO:0000256" key="2">
    <source>
        <dbReference type="ARBA" id="ARBA00004286"/>
    </source>
</evidence>
<dbReference type="InterPro" id="IPR001965">
    <property type="entry name" value="Znf_PHD"/>
</dbReference>
<dbReference type="RefSeq" id="XP_024550585.1">
    <property type="nucleotide sequence ID" value="XM_024694792.1"/>
</dbReference>
<feature type="compositionally biased region" description="Polar residues" evidence="9">
    <location>
        <begin position="671"/>
        <end position="691"/>
    </location>
</feature>
<evidence type="ECO:0000259" key="10">
    <source>
        <dbReference type="PROSITE" id="PS50815"/>
    </source>
</evidence>
<dbReference type="InterPro" id="IPR011011">
    <property type="entry name" value="Znf_FYVE_PHD"/>
</dbReference>
<dbReference type="PROSITE" id="PS50815">
    <property type="entry name" value="HORMA"/>
    <property type="match status" value="1"/>
</dbReference>
<evidence type="ECO:0000256" key="1">
    <source>
        <dbReference type="ARBA" id="ARBA00004123"/>
    </source>
</evidence>
<accession>A0A384JR43</accession>
<feature type="region of interest" description="Disordered" evidence="9">
    <location>
        <begin position="369"/>
        <end position="388"/>
    </location>
</feature>
<keyword evidence="7" id="KW-0539">Nucleus</keyword>
<reference evidence="11 12" key="1">
    <citation type="journal article" date="2011" name="PLoS Genet.">
        <title>Genomic analysis of the necrotrophic fungal pathogens Sclerotinia sclerotiorum and Botrytis cinerea.</title>
        <authorList>
            <person name="Amselem J."/>
            <person name="Cuomo C.A."/>
            <person name="van Kan J.A."/>
            <person name="Viaud M."/>
            <person name="Benito E.P."/>
            <person name="Couloux A."/>
            <person name="Coutinho P.M."/>
            <person name="de Vries R.P."/>
            <person name="Dyer P.S."/>
            <person name="Fillinger S."/>
            <person name="Fournier E."/>
            <person name="Gout L."/>
            <person name="Hahn M."/>
            <person name="Kohn L."/>
            <person name="Lapalu N."/>
            <person name="Plummer K.M."/>
            <person name="Pradier J.M."/>
            <person name="Quevillon E."/>
            <person name="Sharon A."/>
            <person name="Simon A."/>
            <person name="ten Have A."/>
            <person name="Tudzynski B."/>
            <person name="Tudzynski P."/>
            <person name="Wincker P."/>
            <person name="Andrew M."/>
            <person name="Anthouard V."/>
            <person name="Beever R.E."/>
            <person name="Beffa R."/>
            <person name="Benoit I."/>
            <person name="Bouzid O."/>
            <person name="Brault B."/>
            <person name="Chen Z."/>
            <person name="Choquer M."/>
            <person name="Collemare J."/>
            <person name="Cotton P."/>
            <person name="Danchin E.G."/>
            <person name="Da Silva C."/>
            <person name="Gautier A."/>
            <person name="Giraud C."/>
            <person name="Giraud T."/>
            <person name="Gonzalez C."/>
            <person name="Grossetete S."/>
            <person name="Guldener U."/>
            <person name="Henrissat B."/>
            <person name="Howlett B.J."/>
            <person name="Kodira C."/>
            <person name="Kretschmer M."/>
            <person name="Lappartient A."/>
            <person name="Leroch M."/>
            <person name="Levis C."/>
            <person name="Mauceli E."/>
            <person name="Neuveglise C."/>
            <person name="Oeser B."/>
            <person name="Pearson M."/>
            <person name="Poulain J."/>
            <person name="Poussereau N."/>
            <person name="Quesneville H."/>
            <person name="Rascle C."/>
            <person name="Schumacher J."/>
            <person name="Segurens B."/>
            <person name="Sexton A."/>
            <person name="Silva E."/>
            <person name="Sirven C."/>
            <person name="Soanes D.M."/>
            <person name="Talbot N.J."/>
            <person name="Templeton M."/>
            <person name="Yandava C."/>
            <person name="Yarden O."/>
            <person name="Zeng Q."/>
            <person name="Rollins J.A."/>
            <person name="Lebrun M.H."/>
            <person name="Dickman M."/>
        </authorList>
    </citation>
    <scope>NUCLEOTIDE SEQUENCE [LARGE SCALE GENOMIC DNA]</scope>
    <source>
        <strain evidence="11 12">B05.10</strain>
    </source>
</reference>
<dbReference type="Proteomes" id="UP000001798">
    <property type="component" value="Chromosome 8"/>
</dbReference>
<feature type="compositionally biased region" description="Polar residues" evidence="9">
    <location>
        <begin position="560"/>
        <end position="573"/>
    </location>
</feature>
<feature type="domain" description="HORMA" evidence="10">
    <location>
        <begin position="59"/>
        <end position="291"/>
    </location>
</feature>
<keyword evidence="6" id="KW-0862">Zinc</keyword>
<dbReference type="GO" id="GO:0051321">
    <property type="term" value="P:meiotic cell cycle"/>
    <property type="evidence" value="ECO:0007669"/>
    <property type="project" value="UniProtKB-KW"/>
</dbReference>
<reference evidence="11 12" key="3">
    <citation type="journal article" date="2017" name="Mol. Plant Pathol.">
        <title>A gapless genome sequence of the fungus Botrytis cinerea.</title>
        <authorList>
            <person name="Van Kan J.A."/>
            <person name="Stassen J.H."/>
            <person name="Mosbach A."/>
            <person name="Van Der Lee T.A."/>
            <person name="Faino L."/>
            <person name="Farmer A.D."/>
            <person name="Papasotiriou D.G."/>
            <person name="Zhou S."/>
            <person name="Seidl M.F."/>
            <person name="Cottam E."/>
            <person name="Edel D."/>
            <person name="Hahn M."/>
            <person name="Schwartz D.C."/>
            <person name="Dietrich R.A."/>
            <person name="Widdison S."/>
            <person name="Scalliet G."/>
        </authorList>
    </citation>
    <scope>NUCLEOTIDE SEQUENCE [LARGE SCALE GENOMIC DNA]</scope>
    <source>
        <strain evidence="11 12">B05.10</strain>
    </source>
</reference>
<keyword evidence="4" id="KW-0479">Metal-binding</keyword>
<dbReference type="GO" id="GO:0005634">
    <property type="term" value="C:nucleus"/>
    <property type="evidence" value="ECO:0007669"/>
    <property type="project" value="UniProtKB-SubCell"/>
</dbReference>
<evidence type="ECO:0000256" key="5">
    <source>
        <dbReference type="ARBA" id="ARBA00022771"/>
    </source>
</evidence>
<organism evidence="11 12">
    <name type="scientific">Botryotinia fuckeliana (strain B05.10)</name>
    <name type="common">Noble rot fungus</name>
    <name type="synonym">Botrytis cinerea</name>
    <dbReference type="NCBI Taxonomy" id="332648"/>
    <lineage>
        <taxon>Eukaryota</taxon>
        <taxon>Fungi</taxon>
        <taxon>Dikarya</taxon>
        <taxon>Ascomycota</taxon>
        <taxon>Pezizomycotina</taxon>
        <taxon>Leotiomycetes</taxon>
        <taxon>Helotiales</taxon>
        <taxon>Sclerotiniaceae</taxon>
        <taxon>Botrytis</taxon>
    </lineage>
</organism>
<dbReference type="GO" id="GO:0005694">
    <property type="term" value="C:chromosome"/>
    <property type="evidence" value="ECO:0007669"/>
    <property type="project" value="UniProtKB-SubCell"/>
</dbReference>
<dbReference type="GeneID" id="5430189"/>
<evidence type="ECO:0000256" key="9">
    <source>
        <dbReference type="SAM" id="MobiDB-lite"/>
    </source>
</evidence>
<feature type="compositionally biased region" description="Basic and acidic residues" evidence="9">
    <location>
        <begin position="650"/>
        <end position="660"/>
    </location>
</feature>
<comment type="subcellular location">
    <subcellularLocation>
        <location evidence="2">Chromosome</location>
    </subcellularLocation>
    <subcellularLocation>
        <location evidence="1">Nucleus</location>
    </subcellularLocation>
</comment>
<dbReference type="InterPro" id="IPR051294">
    <property type="entry name" value="HORMA_MeioticProgression"/>
</dbReference>
<evidence type="ECO:0000256" key="8">
    <source>
        <dbReference type="ARBA" id="ARBA00023254"/>
    </source>
</evidence>
<dbReference type="PROSITE" id="PS01359">
    <property type="entry name" value="ZF_PHD_1"/>
    <property type="match status" value="1"/>
</dbReference>
<dbReference type="InterPro" id="IPR019786">
    <property type="entry name" value="Zinc_finger_PHD-type_CS"/>
</dbReference>
<evidence type="ECO:0000256" key="6">
    <source>
        <dbReference type="ARBA" id="ARBA00022833"/>
    </source>
</evidence>
<dbReference type="CDD" id="cd15489">
    <property type="entry name" value="PHD_SF"/>
    <property type="match status" value="1"/>
</dbReference>
<evidence type="ECO:0000256" key="7">
    <source>
        <dbReference type="ARBA" id="ARBA00023242"/>
    </source>
</evidence>
<feature type="region of interest" description="Disordered" evidence="9">
    <location>
        <begin position="1"/>
        <end position="47"/>
    </location>
</feature>
<dbReference type="AlphaFoldDB" id="A0A384JR43"/>
<dbReference type="GO" id="GO:0008270">
    <property type="term" value="F:zinc ion binding"/>
    <property type="evidence" value="ECO:0007669"/>
    <property type="project" value="UniProtKB-KW"/>
</dbReference>
<feature type="compositionally biased region" description="Polar residues" evidence="9">
    <location>
        <begin position="614"/>
        <end position="648"/>
    </location>
</feature>
<dbReference type="Gene3D" id="3.30.900.10">
    <property type="entry name" value="HORMA domain"/>
    <property type="match status" value="1"/>
</dbReference>
<evidence type="ECO:0000313" key="11">
    <source>
        <dbReference type="EMBL" id="ATZ53055.1"/>
    </source>
</evidence>
<keyword evidence="5" id="KW-0863">Zinc-finger</keyword>
<evidence type="ECO:0000256" key="3">
    <source>
        <dbReference type="ARBA" id="ARBA00022454"/>
    </source>
</evidence>
<dbReference type="InterPro" id="IPR036570">
    <property type="entry name" value="HORMA_dom_sf"/>
</dbReference>